<organism evidence="10 11">
    <name type="scientific">Carpinus fangiana</name>
    <dbReference type="NCBI Taxonomy" id="176857"/>
    <lineage>
        <taxon>Eukaryota</taxon>
        <taxon>Viridiplantae</taxon>
        <taxon>Streptophyta</taxon>
        <taxon>Embryophyta</taxon>
        <taxon>Tracheophyta</taxon>
        <taxon>Spermatophyta</taxon>
        <taxon>Magnoliopsida</taxon>
        <taxon>eudicotyledons</taxon>
        <taxon>Gunneridae</taxon>
        <taxon>Pentapetalae</taxon>
        <taxon>rosids</taxon>
        <taxon>fabids</taxon>
        <taxon>Fagales</taxon>
        <taxon>Betulaceae</taxon>
        <taxon>Carpinus</taxon>
    </lineage>
</organism>
<keyword evidence="2 6" id="KW-0690">Ribosome biogenesis</keyword>
<evidence type="ECO:0000256" key="7">
    <source>
        <dbReference type="SAM" id="MobiDB-lite"/>
    </source>
</evidence>
<comment type="caution">
    <text evidence="10">The sequence shown here is derived from an EMBL/GenBank/DDBJ whole genome shotgun (WGS) entry which is preliminary data.</text>
</comment>
<evidence type="ECO:0000256" key="5">
    <source>
        <dbReference type="ARBA" id="ARBA00022691"/>
    </source>
</evidence>
<feature type="region of interest" description="Disordered" evidence="7">
    <location>
        <begin position="293"/>
        <end position="344"/>
    </location>
</feature>
<dbReference type="AlphaFoldDB" id="A0A5N6L3N7"/>
<dbReference type="Pfam" id="PF04034">
    <property type="entry name" value="Ribo_biogen_C"/>
    <property type="match status" value="1"/>
</dbReference>
<reference evidence="10 11" key="1">
    <citation type="submission" date="2019-06" db="EMBL/GenBank/DDBJ databases">
        <title>A chromosomal-level reference genome of Carpinus fangiana (Coryloideae, Betulaceae).</title>
        <authorList>
            <person name="Yang X."/>
            <person name="Wang Z."/>
            <person name="Zhang L."/>
            <person name="Hao G."/>
            <person name="Liu J."/>
            <person name="Yang Y."/>
        </authorList>
    </citation>
    <scope>NUCLEOTIDE SEQUENCE [LARGE SCALE GENOMIC DNA]</scope>
    <source>
        <strain evidence="10">Cfa_2016G</strain>
        <tissue evidence="10">Leaf</tissue>
    </source>
</reference>
<dbReference type="InterPro" id="IPR007177">
    <property type="entry name" value="Tsr3_C"/>
</dbReference>
<dbReference type="GO" id="GO:0000455">
    <property type="term" value="P:enzyme-directed rRNA pseudouridine synthesis"/>
    <property type="evidence" value="ECO:0007669"/>
    <property type="project" value="UniProtKB-UniRule"/>
</dbReference>
<feature type="binding site" evidence="6">
    <location>
        <position position="127"/>
    </location>
    <ligand>
        <name>S-adenosyl-L-methionine</name>
        <dbReference type="ChEBI" id="CHEBI:59789"/>
    </ligand>
</feature>
<feature type="compositionally biased region" description="Basic and acidic residues" evidence="7">
    <location>
        <begin position="308"/>
        <end position="319"/>
    </location>
</feature>
<dbReference type="GO" id="GO:0106388">
    <property type="term" value="F:rRNA small subunit aminocarboxypropyltransferase activity"/>
    <property type="evidence" value="ECO:0007669"/>
    <property type="project" value="UniProtKB-EC"/>
</dbReference>
<feature type="region of interest" description="Disordered" evidence="7">
    <location>
        <begin position="363"/>
        <end position="427"/>
    </location>
</feature>
<evidence type="ECO:0000256" key="1">
    <source>
        <dbReference type="ARBA" id="ARBA00022490"/>
    </source>
</evidence>
<keyword evidence="11" id="KW-1185">Reference proteome</keyword>
<feature type="binding site" evidence="6">
    <location>
        <position position="198"/>
    </location>
    <ligand>
        <name>S-adenosyl-L-methionine</name>
        <dbReference type="ChEBI" id="CHEBI:59789"/>
    </ligand>
</feature>
<dbReference type="InterPro" id="IPR007209">
    <property type="entry name" value="RNaseL-inhib-like_metal-bd_dom"/>
</dbReference>
<dbReference type="HAMAP" id="MF_01116">
    <property type="entry name" value="TSR3"/>
    <property type="match status" value="1"/>
</dbReference>
<comment type="similarity">
    <text evidence="6">Belongs to the TDD superfamily. TSR3 family.</text>
</comment>
<feature type="domain" description="RNase L inhibitor RLI-like possible metal-binding" evidence="9">
    <location>
        <begin position="112"/>
        <end position="145"/>
    </location>
</feature>
<evidence type="ECO:0000256" key="4">
    <source>
        <dbReference type="ARBA" id="ARBA00022679"/>
    </source>
</evidence>
<dbReference type="Pfam" id="PF04068">
    <property type="entry name" value="Fer4_RLI"/>
    <property type="match status" value="1"/>
</dbReference>
<feature type="binding site" evidence="6">
    <location>
        <position position="213"/>
    </location>
    <ligand>
        <name>S-adenosyl-L-methionine</name>
        <dbReference type="ChEBI" id="CHEBI:59789"/>
    </ligand>
</feature>
<name>A0A5N6L3N7_9ROSI</name>
<evidence type="ECO:0000313" key="10">
    <source>
        <dbReference type="EMBL" id="KAB8659321.1"/>
    </source>
</evidence>
<evidence type="ECO:0000259" key="8">
    <source>
        <dbReference type="Pfam" id="PF04034"/>
    </source>
</evidence>
<keyword evidence="5 6" id="KW-0949">S-adenosyl-L-methionine</keyword>
<evidence type="ECO:0000256" key="2">
    <source>
        <dbReference type="ARBA" id="ARBA00022517"/>
    </source>
</evidence>
<dbReference type="Proteomes" id="UP000327013">
    <property type="component" value="Unassembled WGS sequence"/>
</dbReference>
<accession>A0A5N6L3N7</accession>
<feature type="compositionally biased region" description="Basic residues" evidence="7">
    <location>
        <begin position="71"/>
        <end position="81"/>
    </location>
</feature>
<evidence type="ECO:0000256" key="3">
    <source>
        <dbReference type="ARBA" id="ARBA00022552"/>
    </source>
</evidence>
<keyword evidence="1" id="KW-0963">Cytoplasm</keyword>
<evidence type="ECO:0000313" key="11">
    <source>
        <dbReference type="Proteomes" id="UP000327013"/>
    </source>
</evidence>
<gene>
    <name evidence="10" type="ORF">FH972_026210</name>
</gene>
<feature type="binding site" evidence="6">
    <location>
        <position position="175"/>
    </location>
    <ligand>
        <name>S-adenosyl-L-methionine</name>
        <dbReference type="ChEBI" id="CHEBI:59789"/>
    </ligand>
</feature>
<dbReference type="OrthoDB" id="1606959at2759"/>
<sequence length="445" mass="49356">MSTLRWLASGGALSRRRRGVFPRHRPRCHCGFRAWRVARGTSFLDTSPRQIFFFALEVTLHPSLSKLGSMVRHKKDGHGRGGKQYSKGPIRGAPRPREGDQGRIAGSRPPYKAAAWDLGHCDAKRCSGKRLFRLGLMRELHIGQKHAGVVISPKAKTIISPADRPLLEQYGAAVVEASWKRIDEVPFSRIGGKCERLLPYLLPANPTNYGRPWRLNCVEALAACFFICGHSEWAEEILSTFSYGPAFLEMNQTVLRRYAACADEEGVKEAETAWLAKIEQEYDDSRANKAALGEDGDEWAGGNLNHSKAVDEHTSDDGTRNGGDVSEEEEDLGELPPQSDDEEEMAYLRSRVLASKPFADLRKPAVSNHGSHQKKSAPSDDYNDDDDSDDVPPASDEEENAEFDNIINATPLTDRSGITAKQKSRENDKIAATFSRTVIGAPKKW</sequence>
<keyword evidence="4 6" id="KW-0808">Transferase</keyword>
<dbReference type="InterPro" id="IPR022968">
    <property type="entry name" value="Tsr3-like"/>
</dbReference>
<dbReference type="GO" id="GO:1904047">
    <property type="term" value="F:S-adenosyl-L-methionine binding"/>
    <property type="evidence" value="ECO:0007669"/>
    <property type="project" value="UniProtKB-UniRule"/>
</dbReference>
<dbReference type="EC" id="2.5.1.157" evidence="6"/>
<protein>
    <recommendedName>
        <fullName evidence="6">18S rRNA aminocarboxypropyltransferase</fullName>
        <ecNumber evidence="6">2.5.1.157</ecNumber>
    </recommendedName>
</protein>
<comment type="catalytic activity">
    <reaction evidence="6">
        <text>an N(1)-methylpseudouridine in rRNA + S-adenosyl-L-methionine = N(1)-methyl-N(3)-[(3S)-3-amino-3-carboxypropyl]pseudouridine in rRNA + S-methyl-5'-thioadenosine + H(+)</text>
        <dbReference type="Rhea" id="RHEA:63296"/>
        <dbReference type="Rhea" id="RHEA-COMP:11634"/>
        <dbReference type="Rhea" id="RHEA-COMP:16310"/>
        <dbReference type="ChEBI" id="CHEBI:15378"/>
        <dbReference type="ChEBI" id="CHEBI:17509"/>
        <dbReference type="ChEBI" id="CHEBI:59789"/>
        <dbReference type="ChEBI" id="CHEBI:74890"/>
        <dbReference type="ChEBI" id="CHEBI:146234"/>
        <dbReference type="EC" id="2.5.1.157"/>
    </reaction>
</comment>
<feature type="compositionally biased region" description="Acidic residues" evidence="7">
    <location>
        <begin position="381"/>
        <end position="402"/>
    </location>
</feature>
<dbReference type="EMBL" id="VIBQ01000082">
    <property type="protein sequence ID" value="KAB8659321.1"/>
    <property type="molecule type" value="Genomic_DNA"/>
</dbReference>
<dbReference type="PANTHER" id="PTHR20426">
    <property type="entry name" value="RIBOSOME BIOGENESIS PROTEIN TSR3 HOMOLOG"/>
    <property type="match status" value="1"/>
</dbReference>
<dbReference type="PANTHER" id="PTHR20426:SF0">
    <property type="entry name" value="18S RRNA AMINOCARBOXYPROPYLTRANSFERASE"/>
    <property type="match status" value="1"/>
</dbReference>
<feature type="region of interest" description="Disordered" evidence="7">
    <location>
        <begin position="70"/>
        <end position="108"/>
    </location>
</feature>
<proteinExistence type="inferred from homology"/>
<evidence type="ECO:0000259" key="9">
    <source>
        <dbReference type="Pfam" id="PF04068"/>
    </source>
</evidence>
<evidence type="ECO:0000256" key="6">
    <source>
        <dbReference type="HAMAP-Rule" id="MF_03146"/>
    </source>
</evidence>
<feature type="domain" description="16S/18S rRNA aminocarboxypropyltransferase Tsr3 C-terminal" evidence="8">
    <location>
        <begin position="149"/>
        <end position="275"/>
    </location>
</feature>
<keyword evidence="3 6" id="KW-0698">rRNA processing</keyword>
<dbReference type="GO" id="GO:0030490">
    <property type="term" value="P:maturation of SSU-rRNA"/>
    <property type="evidence" value="ECO:0007669"/>
    <property type="project" value="TreeGrafter"/>
</dbReference>
<feature type="compositionally biased region" description="Acidic residues" evidence="7">
    <location>
        <begin position="325"/>
        <end position="344"/>
    </location>
</feature>
<comment type="function">
    <text evidence="6">Aminocarboxypropyltransferase that catalyzes the aminocarboxypropyl transfer on pseudouridine in 18S rRNA. It constitutes the last step in biosynthesis of the hypermodified N1-methyl-N3-(3-amino-3-carboxypropyl) pseudouridine (m1acp3-Psi).</text>
</comment>